<evidence type="ECO:0000313" key="2">
    <source>
        <dbReference type="Proteomes" id="UP001208938"/>
    </source>
</evidence>
<evidence type="ECO:0000313" key="1">
    <source>
        <dbReference type="EMBL" id="MCW1931065.1"/>
    </source>
</evidence>
<evidence type="ECO:0008006" key="3">
    <source>
        <dbReference type="Google" id="ProtNLM"/>
    </source>
</evidence>
<dbReference type="EMBL" id="JAPDFL010000001">
    <property type="protein sequence ID" value="MCW1931065.1"/>
    <property type="molecule type" value="Genomic_DNA"/>
</dbReference>
<name>A0ABT3GU83_9RHOB</name>
<sequence length="227" mass="24599">MLKGDTVTRDILADLIRNAVDETVIQQTARGAQEPAVTSKIAVRLEQQLNGLGILDRKITVIAQEFTDRGPGSQEKRAGADLFIAIRVEDSEATISKGLLIQAKWSGGSKSKAEQKKLLQQCNDMLKRTTSAGAFVWLYGSDGVDVVPACELTARPNGNPETLTQRNVAQQFRDVLDCFQGDPDNAPDMIFSDPFALRGYMADIAARTGVAITLGARSGEFAERTRG</sequence>
<reference evidence="1 2" key="1">
    <citation type="submission" date="2022-10" db="EMBL/GenBank/DDBJ databases">
        <title>Pararhodobacter sp. nov., isolated from marine algae.</title>
        <authorList>
            <person name="Choi B.J."/>
            <person name="Kim J.M."/>
            <person name="Lee J.K."/>
            <person name="Choi D.G."/>
            <person name="Jeon C.O."/>
        </authorList>
    </citation>
    <scope>NUCLEOTIDE SEQUENCE [LARGE SCALE GENOMIC DNA]</scope>
    <source>
        <strain evidence="1 2">ZQ420</strain>
    </source>
</reference>
<comment type="caution">
    <text evidence="1">The sequence shown here is derived from an EMBL/GenBank/DDBJ whole genome shotgun (WGS) entry which is preliminary data.</text>
</comment>
<gene>
    <name evidence="1" type="ORF">OKW52_01975</name>
</gene>
<dbReference type="RefSeq" id="WP_264504218.1">
    <property type="nucleotide sequence ID" value="NZ_JAPDFL010000001.1"/>
</dbReference>
<keyword evidence="2" id="KW-1185">Reference proteome</keyword>
<accession>A0ABT3GU83</accession>
<protein>
    <recommendedName>
        <fullName evidence="3">Restriction endonuclease</fullName>
    </recommendedName>
</protein>
<proteinExistence type="predicted"/>
<organism evidence="1 2">
    <name type="scientific">Pararhodobacter zhoushanensis</name>
    <dbReference type="NCBI Taxonomy" id="2479545"/>
    <lineage>
        <taxon>Bacteria</taxon>
        <taxon>Pseudomonadati</taxon>
        <taxon>Pseudomonadota</taxon>
        <taxon>Alphaproteobacteria</taxon>
        <taxon>Rhodobacterales</taxon>
        <taxon>Paracoccaceae</taxon>
        <taxon>Pararhodobacter</taxon>
    </lineage>
</organism>
<dbReference type="Proteomes" id="UP001208938">
    <property type="component" value="Unassembled WGS sequence"/>
</dbReference>